<dbReference type="EMBL" id="JAUESC010000003">
    <property type="protein sequence ID" value="KAK0599476.1"/>
    <property type="molecule type" value="Genomic_DNA"/>
</dbReference>
<dbReference type="InterPro" id="IPR017103">
    <property type="entry name" value="Iontropic_Glu_rcpt_pln"/>
</dbReference>
<dbReference type="InterPro" id="IPR001828">
    <property type="entry name" value="ANF_lig-bd_rcpt"/>
</dbReference>
<feature type="transmembrane region" description="Helical" evidence="16">
    <location>
        <begin position="801"/>
        <end position="825"/>
    </location>
</feature>
<feature type="disulfide bond" evidence="14">
    <location>
        <begin position="728"/>
        <end position="784"/>
    </location>
</feature>
<evidence type="ECO:0000256" key="9">
    <source>
        <dbReference type="ARBA" id="ARBA00023170"/>
    </source>
</evidence>
<dbReference type="Pfam" id="PF00060">
    <property type="entry name" value="Lig_chan"/>
    <property type="match status" value="1"/>
</dbReference>
<evidence type="ECO:0000256" key="10">
    <source>
        <dbReference type="ARBA" id="ARBA00023180"/>
    </source>
</evidence>
<dbReference type="Pfam" id="PF01094">
    <property type="entry name" value="ANF_receptor"/>
    <property type="match status" value="1"/>
</dbReference>
<evidence type="ECO:0000256" key="1">
    <source>
        <dbReference type="ARBA" id="ARBA00004141"/>
    </source>
</evidence>
<dbReference type="GO" id="GO:0016020">
    <property type="term" value="C:membrane"/>
    <property type="evidence" value="ECO:0007669"/>
    <property type="project" value="UniProtKB-SubCell"/>
</dbReference>
<keyword evidence="9 13" id="KW-0675">Receptor</keyword>
<evidence type="ECO:0000256" key="17">
    <source>
        <dbReference type="SAM" id="SignalP"/>
    </source>
</evidence>
<dbReference type="FunFam" id="3.40.50.2300:FF:000081">
    <property type="entry name" value="Glutamate receptor"/>
    <property type="match status" value="1"/>
</dbReference>
<feature type="domain" description="Ionotropic glutamate receptor C-terminal" evidence="18">
    <location>
        <begin position="433"/>
        <end position="780"/>
    </location>
</feature>
<accession>A0AA39SJW2</accession>
<dbReference type="SUPFAM" id="SSF53822">
    <property type="entry name" value="Periplasmic binding protein-like I"/>
    <property type="match status" value="1"/>
</dbReference>
<dbReference type="InterPro" id="IPR044440">
    <property type="entry name" value="GABAb_receptor_plant_PBP1"/>
</dbReference>
<feature type="region of interest" description="Disordered" evidence="15">
    <location>
        <begin position="864"/>
        <end position="927"/>
    </location>
</feature>
<keyword evidence="3 13" id="KW-0813">Transport</keyword>
<dbReference type="Gene3D" id="3.40.50.2300">
    <property type="match status" value="2"/>
</dbReference>
<dbReference type="InterPro" id="IPR028082">
    <property type="entry name" value="Peripla_BP_I"/>
</dbReference>
<keyword evidence="11 13" id="KW-1071">Ligand-gated ion channel</keyword>
<dbReference type="InterPro" id="IPR001320">
    <property type="entry name" value="Iontro_rcpt_C"/>
</dbReference>
<dbReference type="InterPro" id="IPR000337">
    <property type="entry name" value="GPCR_3"/>
</dbReference>
<reference evidence="19" key="2">
    <citation type="submission" date="2023-06" db="EMBL/GenBank/DDBJ databases">
        <authorList>
            <person name="Swenson N.G."/>
            <person name="Wegrzyn J.L."/>
            <person name="Mcevoy S.L."/>
        </authorList>
    </citation>
    <scope>NUCLEOTIDE SEQUENCE</scope>
    <source>
        <strain evidence="19">NS2018</strain>
        <tissue evidence="19">Leaf</tissue>
    </source>
</reference>
<dbReference type="FunFam" id="3.40.190.10:FF:000291">
    <property type="entry name" value="Glutamate receptor"/>
    <property type="match status" value="1"/>
</dbReference>
<feature type="signal peptide" evidence="17">
    <location>
        <begin position="1"/>
        <end position="22"/>
    </location>
</feature>
<feature type="transmembrane region" description="Helical" evidence="16">
    <location>
        <begin position="622"/>
        <end position="646"/>
    </location>
</feature>
<dbReference type="InterPro" id="IPR019594">
    <property type="entry name" value="Glu/Gly-bd"/>
</dbReference>
<feature type="chain" id="PRO_5041325142" description="Glutamate receptor" evidence="17">
    <location>
        <begin position="23"/>
        <end position="927"/>
    </location>
</feature>
<evidence type="ECO:0000256" key="13">
    <source>
        <dbReference type="PIRNR" id="PIRNR037090"/>
    </source>
</evidence>
<keyword evidence="8 13" id="KW-0472">Membrane</keyword>
<dbReference type="FunFam" id="1.10.287.70:FF:000037">
    <property type="entry name" value="Glutamate receptor"/>
    <property type="match status" value="1"/>
</dbReference>
<name>A0AA39SJW2_ACESA</name>
<proteinExistence type="inferred from homology"/>
<dbReference type="CDD" id="cd19990">
    <property type="entry name" value="PBP1_GABAb_receptor_plant"/>
    <property type="match status" value="1"/>
</dbReference>
<evidence type="ECO:0000313" key="20">
    <source>
        <dbReference type="Proteomes" id="UP001168877"/>
    </source>
</evidence>
<keyword evidence="14" id="KW-1015">Disulfide bond</keyword>
<comment type="caution">
    <text evidence="19">The sequence shown here is derived from an EMBL/GenBank/DDBJ whole genome shotgun (WGS) entry which is preliminary data.</text>
</comment>
<feature type="transmembrane region" description="Helical" evidence="16">
    <location>
        <begin position="560"/>
        <end position="580"/>
    </location>
</feature>
<evidence type="ECO:0000256" key="5">
    <source>
        <dbReference type="ARBA" id="ARBA00022729"/>
    </source>
</evidence>
<gene>
    <name evidence="19" type="ORF">LWI29_005653</name>
</gene>
<evidence type="ECO:0000256" key="6">
    <source>
        <dbReference type="ARBA" id="ARBA00022989"/>
    </source>
</evidence>
<comment type="similarity">
    <text evidence="2 13">Belongs to the glutamate-gated ion channel (TC 1.A.10.1) family.</text>
</comment>
<dbReference type="PRINTS" id="PR00248">
    <property type="entry name" value="GPCRMGR"/>
</dbReference>
<evidence type="ECO:0000256" key="4">
    <source>
        <dbReference type="ARBA" id="ARBA00022692"/>
    </source>
</evidence>
<comment type="subcellular location">
    <subcellularLocation>
        <location evidence="1">Membrane</location>
        <topology evidence="1">Multi-pass membrane protein</topology>
    </subcellularLocation>
</comment>
<dbReference type="Pfam" id="PF10613">
    <property type="entry name" value="Lig_chan-Glu_bd"/>
    <property type="match status" value="1"/>
</dbReference>
<dbReference type="PIRSF" id="PIRSF037090">
    <property type="entry name" value="Iontro_Glu-like_rcpt_pln"/>
    <property type="match status" value="1"/>
</dbReference>
<evidence type="ECO:0000256" key="11">
    <source>
        <dbReference type="ARBA" id="ARBA00023286"/>
    </source>
</evidence>
<dbReference type="Gene3D" id="1.10.287.70">
    <property type="match status" value="1"/>
</dbReference>
<evidence type="ECO:0000256" key="14">
    <source>
        <dbReference type="PIRSR" id="PIRSR037090-50"/>
    </source>
</evidence>
<dbReference type="PROSITE" id="PS51257">
    <property type="entry name" value="PROKAR_LIPOPROTEIN"/>
    <property type="match status" value="1"/>
</dbReference>
<sequence length="927" mass="103940">MTKPKQFVALMISFVLLTVVSCELSALKDQVRVGVILDLNSKVGRIAERWISMAHTDFYASNPHYRTRLALLIRNSTSDVVVAASQAVDLIKNEQVHAIIGPQWSAQAKFVINLGEKAKIPIISFSATSPYLSPAETPFFIRTAHDDSFQVRAIADIVKAYGWREVIPISENTDYGNGLIPYLNDAFQAYNIRVPSRCVISLNSKESEILKKLLNLKQSTRTTIFVVHMTASLGSKLFTQANKAGMMSEGYAWIITEGLSTLMDPIDPKVMDPSMQGVLGLRPYITKSKKTINGLNQFGLWAYDTVWAVAMAVEKASAGIANSSFLKPNTSKTSSTSVDLASLGNSEMGNKLVHILLNTKFEGLSGKFHLFKGQLEPSAFEIFNVIGETERIIGYWTQKKGLFPDLINHNSKAMSSLLKKPIWPGNTVEQPRKLRIGVPVSEGFTEFVKVEWTNNHSKPKFSGYSIEVFMAVLQVLEFPLPYEFIPYGENGKSKGSYNDLLHQITEQKFDAVVGDTTILANRSTFVDFTLPYSESGVSMVVLVKDDEKKNFWIFLKPFSWDLWLTTGLAFIFTGLVVWVLEHRVNTDFRGPRDHQIGTLFWFSFSTLVFAHREKVVNNWSRFVLIIWVFVVLILTQSYTASLTSMLTVQRLKPRFADVKEIQDHDYFVGYQKNSFVKELLTKQLNFDESKLKPCTEEEYHQALSNGTVAAIFDEIPYIKLFLGKANNCSKYMMIGPTYRTDGFGFAFPQGSPLVSSISRAILNVTENGHLSDIENKTLGGKANCEGQGATLSSDGLSVYRFAGLFIITGAASMSSLLIYTVSFIYSQWPLLNNIHPETSTSFWSKIVCLIKNFDNKDLSAHPFNRRESRVHHATSPEGIEPSPDINNMHNHSRIANEEAENVDRDEDEIHSPVHDYISMEAPKTSST</sequence>
<keyword evidence="5 17" id="KW-0732">Signal</keyword>
<dbReference type="Proteomes" id="UP001168877">
    <property type="component" value="Unassembled WGS sequence"/>
</dbReference>
<reference evidence="19" key="1">
    <citation type="journal article" date="2022" name="Plant J.">
        <title>Strategies of tolerance reflected in two North American maple genomes.</title>
        <authorList>
            <person name="McEvoy S.L."/>
            <person name="Sezen U.U."/>
            <person name="Trouern-Trend A."/>
            <person name="McMahon S.M."/>
            <person name="Schaberg P.G."/>
            <person name="Yang J."/>
            <person name="Wegrzyn J.L."/>
            <person name="Swenson N.G."/>
        </authorList>
    </citation>
    <scope>NUCLEOTIDE SEQUENCE</scope>
    <source>
        <strain evidence="19">NS2018</strain>
    </source>
</reference>
<keyword evidence="10" id="KW-0325">Glycoprotein</keyword>
<protein>
    <recommendedName>
        <fullName evidence="13">Glutamate receptor</fullName>
    </recommendedName>
</protein>
<evidence type="ECO:0000256" key="7">
    <source>
        <dbReference type="ARBA" id="ARBA00023065"/>
    </source>
</evidence>
<evidence type="ECO:0000256" key="12">
    <source>
        <dbReference type="ARBA" id="ARBA00023303"/>
    </source>
</evidence>
<dbReference type="InterPro" id="IPR015683">
    <property type="entry name" value="Ionotropic_Glu_rcpt"/>
</dbReference>
<keyword evidence="4 16" id="KW-0812">Transmembrane</keyword>
<keyword evidence="6 16" id="KW-1133">Transmembrane helix</keyword>
<dbReference type="PANTHER" id="PTHR34836">
    <property type="entry name" value="OS06G0188250 PROTEIN"/>
    <property type="match status" value="1"/>
</dbReference>
<comment type="function">
    <text evidence="13">Glutamate-gated receptor that probably acts as non-selective cation channel.</text>
</comment>
<keyword evidence="20" id="KW-1185">Reference proteome</keyword>
<evidence type="ECO:0000256" key="3">
    <source>
        <dbReference type="ARBA" id="ARBA00022448"/>
    </source>
</evidence>
<dbReference type="CDD" id="cd13686">
    <property type="entry name" value="GluR_Plant"/>
    <property type="match status" value="1"/>
</dbReference>
<feature type="compositionally biased region" description="Acidic residues" evidence="15">
    <location>
        <begin position="897"/>
        <end position="906"/>
    </location>
</feature>
<evidence type="ECO:0000256" key="15">
    <source>
        <dbReference type="SAM" id="MobiDB-lite"/>
    </source>
</evidence>
<dbReference type="PANTHER" id="PTHR34836:SF7">
    <property type="entry name" value="RECEPTOR LIGAND BINDING REGION DOMAIN-CONTAINING PROTEIN"/>
    <property type="match status" value="1"/>
</dbReference>
<evidence type="ECO:0000259" key="18">
    <source>
        <dbReference type="SMART" id="SM00079"/>
    </source>
</evidence>
<organism evidence="19 20">
    <name type="scientific">Acer saccharum</name>
    <name type="common">Sugar maple</name>
    <dbReference type="NCBI Taxonomy" id="4024"/>
    <lineage>
        <taxon>Eukaryota</taxon>
        <taxon>Viridiplantae</taxon>
        <taxon>Streptophyta</taxon>
        <taxon>Embryophyta</taxon>
        <taxon>Tracheophyta</taxon>
        <taxon>Spermatophyta</taxon>
        <taxon>Magnoliopsida</taxon>
        <taxon>eudicotyledons</taxon>
        <taxon>Gunneridae</taxon>
        <taxon>Pentapetalae</taxon>
        <taxon>rosids</taxon>
        <taxon>malvids</taxon>
        <taxon>Sapindales</taxon>
        <taxon>Sapindaceae</taxon>
        <taxon>Hippocastanoideae</taxon>
        <taxon>Acereae</taxon>
        <taxon>Acer</taxon>
    </lineage>
</organism>
<evidence type="ECO:0000256" key="8">
    <source>
        <dbReference type="ARBA" id="ARBA00023136"/>
    </source>
</evidence>
<dbReference type="Gene3D" id="3.40.190.10">
    <property type="entry name" value="Periplasmic binding protein-like II"/>
    <property type="match status" value="1"/>
</dbReference>
<evidence type="ECO:0000313" key="19">
    <source>
        <dbReference type="EMBL" id="KAK0599476.1"/>
    </source>
</evidence>
<keyword evidence="12 13" id="KW-0407">Ion channel</keyword>
<dbReference type="SMART" id="SM00079">
    <property type="entry name" value="PBPe"/>
    <property type="match status" value="1"/>
</dbReference>
<evidence type="ECO:0000256" key="2">
    <source>
        <dbReference type="ARBA" id="ARBA00008685"/>
    </source>
</evidence>
<evidence type="ECO:0000256" key="16">
    <source>
        <dbReference type="SAM" id="Phobius"/>
    </source>
</evidence>
<keyword evidence="7 13" id="KW-0406">Ion transport</keyword>
<dbReference type="AlphaFoldDB" id="A0AA39SJW2"/>
<dbReference type="GO" id="GO:0004930">
    <property type="term" value="F:G protein-coupled receptor activity"/>
    <property type="evidence" value="ECO:0007669"/>
    <property type="project" value="InterPro"/>
</dbReference>
<dbReference type="GO" id="GO:0015276">
    <property type="term" value="F:ligand-gated monoatomic ion channel activity"/>
    <property type="evidence" value="ECO:0007669"/>
    <property type="project" value="InterPro"/>
</dbReference>
<dbReference type="SUPFAM" id="SSF53850">
    <property type="entry name" value="Periplasmic binding protein-like II"/>
    <property type="match status" value="1"/>
</dbReference>